<evidence type="ECO:0000313" key="2">
    <source>
        <dbReference type="EMBL" id="SQD04868.1"/>
    </source>
</evidence>
<name>A0A2X3JKL9_ECOLX</name>
<evidence type="ECO:0000313" key="3">
    <source>
        <dbReference type="Proteomes" id="UP000250991"/>
    </source>
</evidence>
<protein>
    <submittedName>
        <fullName evidence="2">Putative Head completion/stabilization protein (GpL) from bacteriophage origin</fullName>
    </submittedName>
</protein>
<gene>
    <name evidence="2" type="ORF">NCTC8009_05411</name>
</gene>
<dbReference type="EMBL" id="UARW01000010">
    <property type="protein sequence ID" value="SQD04868.1"/>
    <property type="molecule type" value="Genomic_DNA"/>
</dbReference>
<dbReference type="AlphaFoldDB" id="A0A2X3JKL9"/>
<evidence type="ECO:0000256" key="1">
    <source>
        <dbReference type="SAM" id="MobiDB-lite"/>
    </source>
</evidence>
<proteinExistence type="predicted"/>
<organism evidence="2 3">
    <name type="scientific">Escherichia coli</name>
    <dbReference type="NCBI Taxonomy" id="562"/>
    <lineage>
        <taxon>Bacteria</taxon>
        <taxon>Pseudomonadati</taxon>
        <taxon>Pseudomonadota</taxon>
        <taxon>Gammaproteobacteria</taxon>
        <taxon>Enterobacterales</taxon>
        <taxon>Enterobacteriaceae</taxon>
        <taxon>Escherichia</taxon>
    </lineage>
</organism>
<accession>A0A2X3JKL9</accession>
<dbReference type="Pfam" id="PF05926">
    <property type="entry name" value="Phage_GPL"/>
    <property type="match status" value="1"/>
</dbReference>
<dbReference type="Proteomes" id="UP000250991">
    <property type="component" value="Unassembled WGS sequence"/>
</dbReference>
<dbReference type="InterPro" id="IPR009225">
    <property type="entry name" value="Phage_head_completion_GpL"/>
</dbReference>
<sequence>MRLLAVEPVSPFLLQNRGAPMSGPSFSISGKPVTVTPTAITNGVTFWPDLDLAEFQKVRTLPADLPPETAGVALLAAIAEVNDALADVVTYWNAKACERAADVPGAKMGDETQLTAQYKKSGLRPRKGRFAGGSSPPSGGVNRIRGRKAWTPAPACWPRRPT</sequence>
<reference evidence="2 3" key="1">
    <citation type="submission" date="2018-06" db="EMBL/GenBank/DDBJ databases">
        <authorList>
            <consortium name="Pathogen Informatics"/>
            <person name="Doyle S."/>
        </authorList>
    </citation>
    <scope>NUCLEOTIDE SEQUENCE [LARGE SCALE GENOMIC DNA]</scope>
    <source>
        <strain evidence="2 3">NCTC8009</strain>
    </source>
</reference>
<feature type="region of interest" description="Disordered" evidence="1">
    <location>
        <begin position="121"/>
        <end position="162"/>
    </location>
</feature>